<feature type="transmembrane region" description="Helical" evidence="2">
    <location>
        <begin position="716"/>
        <end position="738"/>
    </location>
</feature>
<keyword evidence="2" id="KW-0472">Membrane</keyword>
<feature type="transmembrane region" description="Helical" evidence="2">
    <location>
        <begin position="434"/>
        <end position="455"/>
    </location>
</feature>
<dbReference type="Proteomes" id="UP001597036">
    <property type="component" value="Unassembled WGS sequence"/>
</dbReference>
<dbReference type="Pfam" id="PF12704">
    <property type="entry name" value="MacB_PCD"/>
    <property type="match status" value="1"/>
</dbReference>
<comment type="similarity">
    <text evidence="1">Belongs to the ABC-4 integral membrane protein family.</text>
</comment>
<proteinExistence type="inferred from homology"/>
<protein>
    <submittedName>
        <fullName evidence="4">ABC transporter permease</fullName>
    </submittedName>
</protein>
<sequence>MGKIHFAMARKIARKLLFSNILLILGVMISVGGFIGIGILSDQVIDVAINSTEQSLAGYKYKVSGSGEAYNSYMGSLEKQGKAVLLEYKTGTALAEKHGKADVINIGFSSVPLHIFKIKEGRYARNNDEVIISKYLADQIGARVGEKITIQDIQDREEILNLTVTGIFIDSAHVFDKSIYASKPIDKMNPGDTTWLTNVELNDKSLLQGESAGEIVTSSYKQLRRDAELRVRTRMLSFAPLVRIISICITAALVCLVFFANRYFLRKQYEILIVLGDKTALALYTVSCGIIISSLCGFIVGTANVIIIFSMGGSFISTIYEQRWESIAWRNLPIASLICVAVILFFLFISIVLLGIKRNLRFSNLESMKSRKLWFISGLVGVVLTLIFVGLRQLLIIPHGQWYAMICGSLAFPAFFMAIKYGRYGAVIDSVVKHAVWIRYFSLMVVFLICFYSSFNVSAVTTSINATKSLSDNPKSFFNAQTVSDDTIRNLEMRFPEVMKTAYVFERPLEAKKIFRVTDEDFVKCIKTQGDDSPDCVPNVLTSISIVKRGSLAARYANTISESSAIRKNTVDIIVYISGTSHVIEYKQVDGITSRSELGSDYVPGLILLEGSPQAQELGMEESNKSDIYIPNFGNFSDDIKQSFRGMLFEQSPYAQINESDSEEYKEAVMKAILWVVVAIIVSVIVLFTLSEITLADQKILRDTFEIYGASQKLRIIAMSGTIFPFIGTVIIACVLGWLATFDRIPIVMGVPFYNADFVWAFPCVVVLLTGFPLYFALNRKEWG</sequence>
<evidence type="ECO:0000259" key="3">
    <source>
        <dbReference type="Pfam" id="PF12704"/>
    </source>
</evidence>
<keyword evidence="2" id="KW-1133">Transmembrane helix</keyword>
<feature type="transmembrane region" description="Helical" evidence="2">
    <location>
        <begin position="241"/>
        <end position="260"/>
    </location>
</feature>
<dbReference type="RefSeq" id="WP_377938192.1">
    <property type="nucleotide sequence ID" value="NZ_JBHTHQ010000012.1"/>
</dbReference>
<feature type="transmembrane region" description="Helical" evidence="2">
    <location>
        <begin position="758"/>
        <end position="778"/>
    </location>
</feature>
<name>A0ABW2Y2T5_9BIFI</name>
<evidence type="ECO:0000256" key="1">
    <source>
        <dbReference type="ARBA" id="ARBA00038076"/>
    </source>
</evidence>
<evidence type="ECO:0000313" key="4">
    <source>
        <dbReference type="EMBL" id="MFD0704580.1"/>
    </source>
</evidence>
<keyword evidence="5" id="KW-1185">Reference proteome</keyword>
<evidence type="ECO:0000256" key="2">
    <source>
        <dbReference type="SAM" id="Phobius"/>
    </source>
</evidence>
<feature type="transmembrane region" description="Helical" evidence="2">
    <location>
        <begin position="281"/>
        <end position="312"/>
    </location>
</feature>
<evidence type="ECO:0000313" key="5">
    <source>
        <dbReference type="Proteomes" id="UP001597036"/>
    </source>
</evidence>
<gene>
    <name evidence="4" type="ORF">ACFQY8_02285</name>
</gene>
<accession>A0ABW2Y2T5</accession>
<reference evidence="5" key="1">
    <citation type="journal article" date="2019" name="Int. J. Syst. Evol. Microbiol.">
        <title>The Global Catalogue of Microorganisms (GCM) 10K type strain sequencing project: providing services to taxonomists for standard genome sequencing and annotation.</title>
        <authorList>
            <consortium name="The Broad Institute Genomics Platform"/>
            <consortium name="The Broad Institute Genome Sequencing Center for Infectious Disease"/>
            <person name="Wu L."/>
            <person name="Ma J."/>
        </authorList>
    </citation>
    <scope>NUCLEOTIDE SEQUENCE [LARGE SCALE GENOMIC DNA]</scope>
    <source>
        <strain evidence="5">CCM 8604</strain>
    </source>
</reference>
<feature type="transmembrane region" description="Helical" evidence="2">
    <location>
        <begin position="21"/>
        <end position="40"/>
    </location>
</feature>
<comment type="caution">
    <text evidence="4">The sequence shown here is derived from an EMBL/GenBank/DDBJ whole genome shotgun (WGS) entry which is preliminary data.</text>
</comment>
<dbReference type="EMBL" id="JBHTHQ010000012">
    <property type="protein sequence ID" value="MFD0704580.1"/>
    <property type="molecule type" value="Genomic_DNA"/>
</dbReference>
<organism evidence="4 5">
    <name type="scientific">Alloscardovia venturai</name>
    <dbReference type="NCBI Taxonomy" id="1769421"/>
    <lineage>
        <taxon>Bacteria</taxon>
        <taxon>Bacillati</taxon>
        <taxon>Actinomycetota</taxon>
        <taxon>Actinomycetes</taxon>
        <taxon>Bifidobacteriales</taxon>
        <taxon>Bifidobacteriaceae</taxon>
        <taxon>Alloscardovia</taxon>
    </lineage>
</organism>
<keyword evidence="2" id="KW-0812">Transmembrane</keyword>
<feature type="transmembrane region" description="Helical" evidence="2">
    <location>
        <begin position="402"/>
        <end position="422"/>
    </location>
</feature>
<feature type="domain" description="MacB-like periplasmic core" evidence="3">
    <location>
        <begin position="22"/>
        <end position="182"/>
    </location>
</feature>
<feature type="transmembrane region" description="Helical" evidence="2">
    <location>
        <begin position="374"/>
        <end position="396"/>
    </location>
</feature>
<feature type="transmembrane region" description="Helical" evidence="2">
    <location>
        <begin position="672"/>
        <end position="695"/>
    </location>
</feature>
<dbReference type="InterPro" id="IPR025857">
    <property type="entry name" value="MacB_PCD"/>
</dbReference>
<feature type="transmembrane region" description="Helical" evidence="2">
    <location>
        <begin position="332"/>
        <end position="354"/>
    </location>
</feature>